<evidence type="ECO:0000259" key="3">
    <source>
        <dbReference type="SMART" id="SM00849"/>
    </source>
</evidence>
<keyword evidence="5" id="KW-1185">Reference proteome</keyword>
<dbReference type="InterPro" id="IPR042173">
    <property type="entry name" value="RNase_J_2"/>
</dbReference>
<dbReference type="CDD" id="cd07732">
    <property type="entry name" value="metallo-hydrolase-like_MBL-fold"/>
    <property type="match status" value="1"/>
</dbReference>
<gene>
    <name evidence="4" type="ordered locus">Ethha_2396</name>
</gene>
<dbReference type="SUPFAM" id="SSF56281">
    <property type="entry name" value="Metallo-hydrolase/oxidoreductase"/>
    <property type="match status" value="1"/>
</dbReference>
<keyword evidence="1" id="KW-0269">Exonuclease</keyword>
<dbReference type="Gene3D" id="3.60.15.10">
    <property type="entry name" value="Ribonuclease Z/Hydroxyacylglutathione hydrolase-like"/>
    <property type="match status" value="1"/>
</dbReference>
<reference evidence="4 5" key="1">
    <citation type="submission" date="2010-12" db="EMBL/GenBank/DDBJ databases">
        <title>Complete sequence of Ethanoligenens harbinense YUAN-3.</title>
        <authorList>
            <person name="Lucas S."/>
            <person name="Copeland A."/>
            <person name="Lapidus A."/>
            <person name="Cheng J.-F."/>
            <person name="Bruce D."/>
            <person name="Goodwin L."/>
            <person name="Pitluck S."/>
            <person name="Chertkov O."/>
            <person name="Misra M."/>
            <person name="Detter J.C."/>
            <person name="Han C."/>
            <person name="Tapia R."/>
            <person name="Land M."/>
            <person name="Hauser L."/>
            <person name="Jeffries C."/>
            <person name="Kyrpides N."/>
            <person name="Ivanova N."/>
            <person name="Mikhailova N."/>
            <person name="Wang A."/>
            <person name="Mouttaki H."/>
            <person name="He Z."/>
            <person name="Zhou J."/>
            <person name="Hemme C.L."/>
            <person name="Woyke T."/>
        </authorList>
    </citation>
    <scope>NUCLEOTIDE SEQUENCE [LARGE SCALE GENOMIC DNA]</scope>
    <source>
        <strain evidence="5">DSM 18485 / JCM 12961 / CGMCC 1.5033 / YUAN-3</strain>
    </source>
</reference>
<dbReference type="GO" id="GO:0004527">
    <property type="term" value="F:exonuclease activity"/>
    <property type="evidence" value="ECO:0007669"/>
    <property type="project" value="UniProtKB-KW"/>
</dbReference>
<dbReference type="Pfam" id="PF12706">
    <property type="entry name" value="Lactamase_B_2"/>
    <property type="match status" value="1"/>
</dbReference>
<dbReference type="PANTHER" id="PTHR43694">
    <property type="entry name" value="RIBONUCLEASE J"/>
    <property type="match status" value="1"/>
</dbReference>
<dbReference type="EMBL" id="CP002400">
    <property type="protein sequence ID" value="ADU27895.1"/>
    <property type="molecule type" value="Genomic_DNA"/>
</dbReference>
<dbReference type="KEGG" id="eha:Ethha_2396"/>
<dbReference type="InterPro" id="IPR001279">
    <property type="entry name" value="Metallo-B-lactamas"/>
</dbReference>
<dbReference type="STRING" id="663278.Ethha_2396"/>
<accession>E6U582</accession>
<dbReference type="AlphaFoldDB" id="E6U582"/>
<keyword evidence="4" id="KW-0378">Hydrolase</keyword>
<dbReference type="RefSeq" id="WP_013486241.1">
    <property type="nucleotide sequence ID" value="NC_014828.1"/>
</dbReference>
<dbReference type="Proteomes" id="UP000001551">
    <property type="component" value="Chromosome"/>
</dbReference>
<evidence type="ECO:0000313" key="4">
    <source>
        <dbReference type="EMBL" id="ADU27895.1"/>
    </source>
</evidence>
<proteinExistence type="predicted"/>
<dbReference type="PANTHER" id="PTHR43694:SF1">
    <property type="entry name" value="RIBONUCLEASE J"/>
    <property type="match status" value="1"/>
</dbReference>
<organism evidence="4 5">
    <name type="scientific">Ethanoligenens harbinense (strain DSM 18485 / JCM 12961 / CGMCC 1.5033 / YUAN-3)</name>
    <dbReference type="NCBI Taxonomy" id="663278"/>
    <lineage>
        <taxon>Bacteria</taxon>
        <taxon>Bacillati</taxon>
        <taxon>Bacillota</taxon>
        <taxon>Clostridia</taxon>
        <taxon>Eubacteriales</taxon>
        <taxon>Oscillospiraceae</taxon>
        <taxon>Ethanoligenens</taxon>
    </lineage>
</organism>
<keyword evidence="2" id="KW-0694">RNA-binding</keyword>
<evidence type="ECO:0000256" key="2">
    <source>
        <dbReference type="ARBA" id="ARBA00022884"/>
    </source>
</evidence>
<feature type="domain" description="Metallo-beta-lactamase" evidence="3">
    <location>
        <begin position="17"/>
        <end position="223"/>
    </location>
</feature>
<protein>
    <submittedName>
        <fullName evidence="4">Putative hydrolase</fullName>
    </submittedName>
</protein>
<dbReference type="Gene3D" id="3.40.50.10710">
    <property type="entry name" value="Metallo-hydrolase/oxidoreductase"/>
    <property type="match status" value="1"/>
</dbReference>
<dbReference type="HOGENOM" id="CLU_031965_1_0_9"/>
<keyword evidence="1" id="KW-0540">Nuclease</keyword>
<dbReference type="eggNOG" id="COG0595">
    <property type="taxonomic scope" value="Bacteria"/>
</dbReference>
<name>E6U582_ETHHY</name>
<dbReference type="SMART" id="SM00849">
    <property type="entry name" value="Lactamase_B"/>
    <property type="match status" value="1"/>
</dbReference>
<dbReference type="GO" id="GO:0003723">
    <property type="term" value="F:RNA binding"/>
    <property type="evidence" value="ECO:0007669"/>
    <property type="project" value="UniProtKB-KW"/>
</dbReference>
<dbReference type="InterPro" id="IPR036866">
    <property type="entry name" value="RibonucZ/Hydroxyglut_hydro"/>
</dbReference>
<sequence length="457" mass="51127">MQEKTRIRFWGGLSTIGGTIVSLEHGDFRIVFDFGIIETKTSGILRYGIHMKSEQIVRDFLTLRRLKPISGLYRAEDIEGLPLRPAEADGKTAVCITHLHIDHMGALSLLSPSVPVFLSEPSRTLYEALHFVEDGTEWNPQIQAVDTTKPVAWGPFTVKFLEVDHDVPGACALHIAAPDVRLLYTGDVRLHGRHPEKTRRMAETARTLGIDVALVEGTALRGREETPLPIKADSKLPPDVITEDGVRERMAALIARAKGLVVINLYPRNVERIDAAMDAAIRNGRTLVLDPRTAFVAEKMGCARRFRVFSGGHQTMSPDVLQNAWHWIDVDEINHDPHLFALQNTYQNSLDLLRFRLHDGLYIHTGGTPLGIYDPRDPSFRDFVSFLGIDTVPIYCSGHAFPKNLKYLAERLNATVTIPLHSLHPERLAIELCGSFLPQYGVQYIFKNGQLVVETPT</sequence>
<evidence type="ECO:0000313" key="5">
    <source>
        <dbReference type="Proteomes" id="UP000001551"/>
    </source>
</evidence>
<evidence type="ECO:0000256" key="1">
    <source>
        <dbReference type="ARBA" id="ARBA00022839"/>
    </source>
</evidence>